<comment type="similarity">
    <text evidence="9">Belongs to the UbiA prenyltransferase family. Protoheme IX farnesyltransferase subfamily.</text>
</comment>
<dbReference type="InterPro" id="IPR030470">
    <property type="entry name" value="UbiA_prenylTrfase_CS"/>
</dbReference>
<dbReference type="PANTHER" id="PTHR43448:SF2">
    <property type="entry name" value="PROTOHEME IX FARNESYLTRANSFERASE, MITOCHONDRIAL"/>
    <property type="match status" value="1"/>
</dbReference>
<comment type="subcellular location">
    <subcellularLocation>
        <location evidence="9">Cell membrane</location>
        <topology evidence="9">Multi-pass membrane protein</topology>
    </subcellularLocation>
    <subcellularLocation>
        <location evidence="1">Membrane</location>
        <topology evidence="1">Multi-pass membrane protein</topology>
    </subcellularLocation>
</comment>
<comment type="function">
    <text evidence="9">Converts heme B (protoheme IX) to heme O by substitution of the vinyl group on carbon 2 of heme B porphyrin ring with a hydroxyethyl farnesyl side group.</text>
</comment>
<evidence type="ECO:0000313" key="11">
    <source>
        <dbReference type="Proteomes" id="UP000683507"/>
    </source>
</evidence>
<dbReference type="InterPro" id="IPR006369">
    <property type="entry name" value="Protohaem_IX_farnesylTrfase"/>
</dbReference>
<keyword evidence="11" id="KW-1185">Reference proteome</keyword>
<sequence>MAENTEIISSKVKQYSKVQDFVALGKLRLASLVVFSAALGYLIALPSIAHFDWVSFGALVIGGFLVTAASNAFNQVWERNLDVKMDRTKDRPVAAGRLSAKEAVLFAVFSGVLGEVMLFMLNPLSGALGLLAMVMYVLLYTPLKTVSPIAVFVGAFPGSIPPMLGYIAVTGEFGWFPGVLFLTQFFWQFPHFWAIAWNIHDDYLKAGFRLLPSKGGRTKGSAFQIFIYSAALIPIGILPCIQLTPEMEPMCSSYAVFVLIPLGLMKTIPAMRLYQTLNKKYAKQLMFASFIYLPVAQLAYYFFKL</sequence>
<dbReference type="AlphaFoldDB" id="A0A916NFH2"/>
<gene>
    <name evidence="10" type="primary">cyoE</name>
    <name evidence="9" type="synonym">ctaB</name>
    <name evidence="10" type="ORF">CRYO30217_00492</name>
</gene>
<feature type="transmembrane region" description="Helical" evidence="9">
    <location>
        <begin position="56"/>
        <end position="77"/>
    </location>
</feature>
<evidence type="ECO:0000256" key="1">
    <source>
        <dbReference type="ARBA" id="ARBA00004141"/>
    </source>
</evidence>
<feature type="transmembrane region" description="Helical" evidence="9">
    <location>
        <begin position="126"/>
        <end position="143"/>
    </location>
</feature>
<dbReference type="Proteomes" id="UP000683507">
    <property type="component" value="Chromosome"/>
</dbReference>
<evidence type="ECO:0000256" key="9">
    <source>
        <dbReference type="HAMAP-Rule" id="MF_00154"/>
    </source>
</evidence>
<dbReference type="Pfam" id="PF01040">
    <property type="entry name" value="UbiA"/>
    <property type="match status" value="1"/>
</dbReference>
<comment type="pathway">
    <text evidence="9">Porphyrin-containing compound metabolism; heme O biosynthesis; heme O from protoheme: step 1/1.</text>
</comment>
<feature type="transmembrane region" description="Helical" evidence="9">
    <location>
        <begin position="253"/>
        <end position="273"/>
    </location>
</feature>
<dbReference type="HAMAP" id="MF_00154">
    <property type="entry name" value="CyoE_CtaB"/>
    <property type="match status" value="1"/>
</dbReference>
<protein>
    <recommendedName>
        <fullName evidence="9">Protoheme IX farnesyltransferase</fullName>
        <ecNumber evidence="9">2.5.1.141</ecNumber>
    </recommendedName>
    <alternativeName>
        <fullName evidence="9">Heme B farnesyltransferase</fullName>
    </alternativeName>
    <alternativeName>
        <fullName evidence="9">Heme O synthase</fullName>
    </alternativeName>
</protein>
<dbReference type="KEGG" id="ptan:CRYO30217_00492"/>
<keyword evidence="4 9" id="KW-0812">Transmembrane</keyword>
<feature type="transmembrane region" description="Helical" evidence="9">
    <location>
        <begin position="285"/>
        <end position="303"/>
    </location>
</feature>
<dbReference type="GO" id="GO:0005886">
    <property type="term" value="C:plasma membrane"/>
    <property type="evidence" value="ECO:0007669"/>
    <property type="project" value="UniProtKB-SubCell"/>
</dbReference>
<dbReference type="GO" id="GO:0008495">
    <property type="term" value="F:protoheme IX farnesyltransferase activity"/>
    <property type="evidence" value="ECO:0007669"/>
    <property type="project" value="UniProtKB-UniRule"/>
</dbReference>
<proteinExistence type="inferred from homology"/>
<name>A0A916NFH2_9FLAO</name>
<evidence type="ECO:0000256" key="6">
    <source>
        <dbReference type="ARBA" id="ARBA00023133"/>
    </source>
</evidence>
<dbReference type="CDD" id="cd13957">
    <property type="entry name" value="PT_UbiA_Cox10"/>
    <property type="match status" value="1"/>
</dbReference>
<dbReference type="EMBL" id="OU015584">
    <property type="protein sequence ID" value="CAG5077825.1"/>
    <property type="molecule type" value="Genomic_DNA"/>
</dbReference>
<comment type="miscellaneous">
    <text evidence="9">Carbon 2 of the heme B porphyrin ring is defined according to the Fischer nomenclature.</text>
</comment>
<feature type="transmembrane region" description="Helical" evidence="9">
    <location>
        <begin position="21"/>
        <end position="44"/>
    </location>
</feature>
<dbReference type="GO" id="GO:0006784">
    <property type="term" value="P:heme A biosynthetic process"/>
    <property type="evidence" value="ECO:0007669"/>
    <property type="project" value="TreeGrafter"/>
</dbReference>
<dbReference type="NCBIfam" id="TIGR01473">
    <property type="entry name" value="cyoE_ctaB"/>
    <property type="match status" value="1"/>
</dbReference>
<dbReference type="Gene3D" id="1.10.357.140">
    <property type="entry name" value="UbiA prenyltransferase"/>
    <property type="match status" value="1"/>
</dbReference>
<evidence type="ECO:0000256" key="4">
    <source>
        <dbReference type="ARBA" id="ARBA00022692"/>
    </source>
</evidence>
<comment type="catalytic activity">
    <reaction evidence="8 9">
        <text>heme b + (2E,6E)-farnesyl diphosphate + H2O = Fe(II)-heme o + diphosphate</text>
        <dbReference type="Rhea" id="RHEA:28070"/>
        <dbReference type="ChEBI" id="CHEBI:15377"/>
        <dbReference type="ChEBI" id="CHEBI:33019"/>
        <dbReference type="ChEBI" id="CHEBI:60344"/>
        <dbReference type="ChEBI" id="CHEBI:60530"/>
        <dbReference type="ChEBI" id="CHEBI:175763"/>
        <dbReference type="EC" id="2.5.1.141"/>
    </reaction>
</comment>
<keyword evidence="7 9" id="KW-0472">Membrane</keyword>
<organism evidence="10 11">
    <name type="scientific">Parvicella tangerina</name>
    <dbReference type="NCBI Taxonomy" id="2829795"/>
    <lineage>
        <taxon>Bacteria</taxon>
        <taxon>Pseudomonadati</taxon>
        <taxon>Bacteroidota</taxon>
        <taxon>Flavobacteriia</taxon>
        <taxon>Flavobacteriales</taxon>
        <taxon>Parvicellaceae</taxon>
        <taxon>Parvicella</taxon>
    </lineage>
</organism>
<keyword evidence="3 9" id="KW-0808">Transferase</keyword>
<evidence type="ECO:0000256" key="5">
    <source>
        <dbReference type="ARBA" id="ARBA00022989"/>
    </source>
</evidence>
<evidence type="ECO:0000256" key="7">
    <source>
        <dbReference type="ARBA" id="ARBA00023136"/>
    </source>
</evidence>
<accession>A0A916NFH2</accession>
<evidence type="ECO:0000313" key="10">
    <source>
        <dbReference type="EMBL" id="CAG5077825.1"/>
    </source>
</evidence>
<dbReference type="GO" id="GO:0048034">
    <property type="term" value="P:heme O biosynthetic process"/>
    <property type="evidence" value="ECO:0007669"/>
    <property type="project" value="UniProtKB-UniRule"/>
</dbReference>
<dbReference type="PANTHER" id="PTHR43448">
    <property type="entry name" value="PROTOHEME IX FARNESYLTRANSFERASE, MITOCHONDRIAL"/>
    <property type="match status" value="1"/>
</dbReference>
<dbReference type="InterPro" id="IPR044878">
    <property type="entry name" value="UbiA_sf"/>
</dbReference>
<keyword evidence="2 9" id="KW-1003">Cell membrane</keyword>
<dbReference type="InterPro" id="IPR000537">
    <property type="entry name" value="UbiA_prenyltransferase"/>
</dbReference>
<dbReference type="RefSeq" id="WP_258540724.1">
    <property type="nucleotide sequence ID" value="NZ_OU015584.1"/>
</dbReference>
<feature type="transmembrane region" description="Helical" evidence="9">
    <location>
        <begin position="98"/>
        <end position="120"/>
    </location>
</feature>
<dbReference type="EC" id="2.5.1.141" evidence="9"/>
<evidence type="ECO:0000256" key="8">
    <source>
        <dbReference type="ARBA" id="ARBA00047690"/>
    </source>
</evidence>
<keyword evidence="5 9" id="KW-1133">Transmembrane helix</keyword>
<feature type="transmembrane region" description="Helical" evidence="9">
    <location>
        <begin position="175"/>
        <end position="199"/>
    </location>
</feature>
<feature type="transmembrane region" description="Helical" evidence="9">
    <location>
        <begin position="220"/>
        <end position="241"/>
    </location>
</feature>
<evidence type="ECO:0000256" key="2">
    <source>
        <dbReference type="ARBA" id="ARBA00022475"/>
    </source>
</evidence>
<dbReference type="PROSITE" id="PS00943">
    <property type="entry name" value="UBIA"/>
    <property type="match status" value="1"/>
</dbReference>
<evidence type="ECO:0000256" key="3">
    <source>
        <dbReference type="ARBA" id="ARBA00022679"/>
    </source>
</evidence>
<reference evidence="10" key="1">
    <citation type="submission" date="2021-04" db="EMBL/GenBank/DDBJ databases">
        <authorList>
            <person name="Rodrigo-Torres L."/>
            <person name="Arahal R. D."/>
            <person name="Lucena T."/>
        </authorList>
    </citation>
    <scope>NUCLEOTIDE SEQUENCE</scope>
    <source>
        <strain evidence="10">AS29M-1</strain>
    </source>
</reference>
<feature type="transmembrane region" description="Helical" evidence="9">
    <location>
        <begin position="150"/>
        <end position="169"/>
    </location>
</feature>
<keyword evidence="6 9" id="KW-0350">Heme biosynthesis</keyword>